<dbReference type="Proteomes" id="UP000324800">
    <property type="component" value="Unassembled WGS sequence"/>
</dbReference>
<organism evidence="2 3">
    <name type="scientific">Streblomastix strix</name>
    <dbReference type="NCBI Taxonomy" id="222440"/>
    <lineage>
        <taxon>Eukaryota</taxon>
        <taxon>Metamonada</taxon>
        <taxon>Preaxostyla</taxon>
        <taxon>Oxymonadida</taxon>
        <taxon>Streblomastigidae</taxon>
        <taxon>Streblomastix</taxon>
    </lineage>
</organism>
<dbReference type="EMBL" id="SNRW01000051">
    <property type="protein sequence ID" value="KAA6403874.1"/>
    <property type="molecule type" value="Genomic_DNA"/>
</dbReference>
<proteinExistence type="predicted"/>
<gene>
    <name evidence="2" type="ORF">EZS28_000598</name>
</gene>
<name>A0A5J4X9R2_9EUKA</name>
<reference evidence="2 3" key="1">
    <citation type="submission" date="2019-03" db="EMBL/GenBank/DDBJ databases">
        <title>Single cell metagenomics reveals metabolic interactions within the superorganism composed of flagellate Streblomastix strix and complex community of Bacteroidetes bacteria on its surface.</title>
        <authorList>
            <person name="Treitli S.C."/>
            <person name="Kolisko M."/>
            <person name="Husnik F."/>
            <person name="Keeling P."/>
            <person name="Hampl V."/>
        </authorList>
    </citation>
    <scope>NUCLEOTIDE SEQUENCE [LARGE SCALE GENOMIC DNA]</scope>
    <source>
        <strain evidence="2">ST1C</strain>
    </source>
</reference>
<evidence type="ECO:0000313" key="2">
    <source>
        <dbReference type="EMBL" id="KAA6403874.1"/>
    </source>
</evidence>
<feature type="region of interest" description="Disordered" evidence="1">
    <location>
        <begin position="69"/>
        <end position="95"/>
    </location>
</feature>
<accession>A0A5J4X9R2</accession>
<dbReference type="AlphaFoldDB" id="A0A5J4X9R2"/>
<comment type="caution">
    <text evidence="2">The sequence shown here is derived from an EMBL/GenBank/DDBJ whole genome shotgun (WGS) entry which is preliminary data.</text>
</comment>
<sequence>MVILLLVLKVEQFGFTPTNDATPLSDGTATAGISTDYQRGDHVHTLNITSTIPSSDSASGSFDTINQYERNDHSNPLNITTSLPPQDSTSESVGTTNYYARNDHSLPINIETNASNIPIVNGVGVNGTSDVYSRHDHVNPQKLTYDGNVTATKRSDGAQVITLTANQNIWSKRLLMSADGNTLTFNGSVIAGTGVTNGLNSVGTEGGFYSDGAKIYWRAHPLTLGLVPP</sequence>
<evidence type="ECO:0000256" key="1">
    <source>
        <dbReference type="SAM" id="MobiDB-lite"/>
    </source>
</evidence>
<protein>
    <submittedName>
        <fullName evidence="2">Uncharacterized protein</fullName>
    </submittedName>
</protein>
<evidence type="ECO:0000313" key="3">
    <source>
        <dbReference type="Proteomes" id="UP000324800"/>
    </source>
</evidence>